<dbReference type="InterPro" id="IPR036737">
    <property type="entry name" value="OmpA-like_sf"/>
</dbReference>
<organism evidence="8 9">
    <name type="scientific">Beggiatoa alba B18LD</name>
    <dbReference type="NCBI Taxonomy" id="395493"/>
    <lineage>
        <taxon>Bacteria</taxon>
        <taxon>Pseudomonadati</taxon>
        <taxon>Pseudomonadota</taxon>
        <taxon>Gammaproteobacteria</taxon>
        <taxon>Thiotrichales</taxon>
        <taxon>Thiotrichaceae</taxon>
        <taxon>Beggiatoa</taxon>
    </lineage>
</organism>
<evidence type="ECO:0000256" key="1">
    <source>
        <dbReference type="ARBA" id="ARBA00004442"/>
    </source>
</evidence>
<evidence type="ECO:0000256" key="6">
    <source>
        <dbReference type="SAM" id="SignalP"/>
    </source>
</evidence>
<dbReference type="PANTHER" id="PTHR30329">
    <property type="entry name" value="STATOR ELEMENT OF FLAGELLAR MOTOR COMPLEX"/>
    <property type="match status" value="1"/>
</dbReference>
<dbReference type="InterPro" id="IPR006665">
    <property type="entry name" value="OmpA-like"/>
</dbReference>
<gene>
    <name evidence="8" type="ORF">BegalDRAFT_2742</name>
</gene>
<proteinExistence type="predicted"/>
<dbReference type="eggNOG" id="COG2885">
    <property type="taxonomic scope" value="Bacteria"/>
</dbReference>
<dbReference type="PANTHER" id="PTHR30329:SF21">
    <property type="entry name" value="LIPOPROTEIN YIAD-RELATED"/>
    <property type="match status" value="1"/>
</dbReference>
<dbReference type="RefSeq" id="WP_002690868.1">
    <property type="nucleotide sequence ID" value="NZ_JH600070.1"/>
</dbReference>
<dbReference type="GO" id="GO:0009279">
    <property type="term" value="C:cell outer membrane"/>
    <property type="evidence" value="ECO:0007669"/>
    <property type="project" value="UniProtKB-SubCell"/>
</dbReference>
<dbReference type="OrthoDB" id="5587802at2"/>
<dbReference type="AlphaFoldDB" id="I3CIY4"/>
<dbReference type="HOGENOM" id="CLU_992735_0_0_6"/>
<dbReference type="Proteomes" id="UP000005744">
    <property type="component" value="Unassembled WGS sequence"/>
</dbReference>
<evidence type="ECO:0000256" key="2">
    <source>
        <dbReference type="ARBA" id="ARBA00023136"/>
    </source>
</evidence>
<dbReference type="Gene3D" id="3.30.1330.60">
    <property type="entry name" value="OmpA-like domain"/>
    <property type="match status" value="1"/>
</dbReference>
<feature type="chain" id="PRO_5003668995" evidence="6">
    <location>
        <begin position="26"/>
        <end position="280"/>
    </location>
</feature>
<protein>
    <submittedName>
        <fullName evidence="8">Outer membrane protein/peptidoglycan-associated (Lipo)protein</fullName>
    </submittedName>
</protein>
<dbReference type="InterPro" id="IPR006664">
    <property type="entry name" value="OMP_bac"/>
</dbReference>
<evidence type="ECO:0000256" key="3">
    <source>
        <dbReference type="ARBA" id="ARBA00023237"/>
    </source>
</evidence>
<evidence type="ECO:0000259" key="7">
    <source>
        <dbReference type="PROSITE" id="PS51123"/>
    </source>
</evidence>
<feature type="domain" description="OmpA-like" evidence="7">
    <location>
        <begin position="132"/>
        <end position="253"/>
    </location>
</feature>
<name>I3CIY4_9GAMM</name>
<evidence type="ECO:0000313" key="8">
    <source>
        <dbReference type="EMBL" id="EIJ43577.1"/>
    </source>
</evidence>
<accession>I3CIY4</accession>
<sequence>MITNAFVKILLIMLLLQGCSTLSVPEEGTKQQATLKNLQTKLDEVKADDFGIFMTELHRAENQLDKAQGIYDDAVAGKSVNLGEGQAAAVQAVVHRTNAEDAFGRFLEPINKNLDENNQDIEAQEARLAWLETLHIKPDTIIPDKSIYFDFGNSNLRANERAKLKEAVNFLREHPMFAIKLTGYADTVGTKEHNKKLAARRNATVLDALRRQGLPANTTVMVAVGETKGRDETKNPESRRVDVRIYIHGRYVKNTDKPTEEVEEINADEMADATSATGDE</sequence>
<keyword evidence="2 4" id="KW-0472">Membrane</keyword>
<evidence type="ECO:0000256" key="4">
    <source>
        <dbReference type="PROSITE-ProRule" id="PRU00473"/>
    </source>
</evidence>
<evidence type="ECO:0000313" key="9">
    <source>
        <dbReference type="Proteomes" id="UP000005744"/>
    </source>
</evidence>
<evidence type="ECO:0000256" key="5">
    <source>
        <dbReference type="SAM" id="MobiDB-lite"/>
    </source>
</evidence>
<comment type="subcellular location">
    <subcellularLocation>
        <location evidence="1">Cell outer membrane</location>
    </subcellularLocation>
</comment>
<reference evidence="8 9" key="1">
    <citation type="submission" date="2011-11" db="EMBL/GenBank/DDBJ databases">
        <title>Improved High-Quality Draft sequence of Beggiatoa alba B18lD.</title>
        <authorList>
            <consortium name="US DOE Joint Genome Institute"/>
            <person name="Lucas S."/>
            <person name="Han J."/>
            <person name="Lapidus A."/>
            <person name="Cheng J.-F."/>
            <person name="Goodwin L."/>
            <person name="Pitluck S."/>
            <person name="Peters L."/>
            <person name="Mikhailova N."/>
            <person name="Held B."/>
            <person name="Detter J.C."/>
            <person name="Han C."/>
            <person name="Tapia R."/>
            <person name="Land M."/>
            <person name="Hauser L."/>
            <person name="Kyrpides N."/>
            <person name="Ivanova N."/>
            <person name="Pagani I."/>
            <person name="Samuel K."/>
            <person name="Teske A."/>
            <person name="Mueller J."/>
            <person name="Woyke T."/>
        </authorList>
    </citation>
    <scope>NUCLEOTIDE SEQUENCE [LARGE SCALE GENOMIC DNA]</scope>
    <source>
        <strain evidence="8 9">B18LD</strain>
    </source>
</reference>
<dbReference type="EMBL" id="JH600070">
    <property type="protein sequence ID" value="EIJ43577.1"/>
    <property type="molecule type" value="Genomic_DNA"/>
</dbReference>
<keyword evidence="3" id="KW-0998">Cell outer membrane</keyword>
<keyword evidence="6" id="KW-0732">Signal</keyword>
<dbReference type="PROSITE" id="PS51123">
    <property type="entry name" value="OMPA_2"/>
    <property type="match status" value="1"/>
</dbReference>
<feature type="compositionally biased region" description="Acidic residues" evidence="5">
    <location>
        <begin position="261"/>
        <end position="271"/>
    </location>
</feature>
<dbReference type="InterPro" id="IPR050330">
    <property type="entry name" value="Bact_OuterMem_StrucFunc"/>
</dbReference>
<dbReference type="SUPFAM" id="SSF103088">
    <property type="entry name" value="OmpA-like"/>
    <property type="match status" value="1"/>
</dbReference>
<keyword evidence="9" id="KW-1185">Reference proteome</keyword>
<dbReference type="PRINTS" id="PR01021">
    <property type="entry name" value="OMPADOMAIN"/>
</dbReference>
<feature type="region of interest" description="Disordered" evidence="5">
    <location>
        <begin position="257"/>
        <end position="280"/>
    </location>
</feature>
<dbReference type="STRING" id="395493.BegalDRAFT_2742"/>
<dbReference type="CDD" id="cd07185">
    <property type="entry name" value="OmpA_C-like"/>
    <property type="match status" value="1"/>
</dbReference>
<dbReference type="Pfam" id="PF00691">
    <property type="entry name" value="OmpA"/>
    <property type="match status" value="1"/>
</dbReference>
<feature type="signal peptide" evidence="6">
    <location>
        <begin position="1"/>
        <end position="25"/>
    </location>
</feature>